<dbReference type="RefSeq" id="WP_183960010.1">
    <property type="nucleotide sequence ID" value="NZ_JACHHP010000002.1"/>
</dbReference>
<dbReference type="GO" id="GO:0032259">
    <property type="term" value="P:methylation"/>
    <property type="evidence" value="ECO:0007669"/>
    <property type="project" value="UniProtKB-KW"/>
</dbReference>
<dbReference type="InterPro" id="IPR007470">
    <property type="entry name" value="HemX"/>
</dbReference>
<keyword evidence="3" id="KW-1133">Transmembrane helix</keyword>
<keyword evidence="4" id="KW-0808">Transferase</keyword>
<reference evidence="4 5" key="1">
    <citation type="submission" date="2020-08" db="EMBL/GenBank/DDBJ databases">
        <title>Genomic Encyclopedia of Type Strains, Phase IV (KMG-IV): sequencing the most valuable type-strain genomes for metagenomic binning, comparative biology and taxonomic classification.</title>
        <authorList>
            <person name="Goeker M."/>
        </authorList>
    </citation>
    <scope>NUCLEOTIDE SEQUENCE [LARGE SCALE GENOMIC DNA]</scope>
    <source>
        <strain evidence="4 5">DSM 24163</strain>
    </source>
</reference>
<organism evidence="4 5">
    <name type="scientific">Chiayiivirga flava</name>
    <dbReference type="NCBI Taxonomy" id="659595"/>
    <lineage>
        <taxon>Bacteria</taxon>
        <taxon>Pseudomonadati</taxon>
        <taxon>Pseudomonadota</taxon>
        <taxon>Gammaproteobacteria</taxon>
        <taxon>Lysobacterales</taxon>
        <taxon>Lysobacteraceae</taxon>
        <taxon>Chiayiivirga</taxon>
    </lineage>
</organism>
<sequence length="401" mass="42632">MTDPLPLESDAIPPPAPSPAPRRSGAPLVLVLLLLVLLAGAGAWLLVNINRSAQLDADAWQQERVQLQERIDAMEQTLTQLGRGQKANADRLDAFNATNRVLREELLGMGERAALLEDAVARLADQRLRGETVLRLNEAEFLLLLGAERLRLFGDPASAIQAFTLAEASLGSLDDPALATLRQTLAQELIELRTVPPDPRPQLRAELSMLAQTLAALPASREDEIVATSSRDSRLARLLSQLVTVRRVAERDAVLGPVQRDAALAAVRLQIELAQAALARPDPAAFHAALEQIAASSERLFDRRNAATVDYFAALDRLQAAELVPTLPALGATLQELRGLRATRSIGQDAAAPAALPATSTPGEAAPASTPAAPEPLPSTPPLPEVERTPSDDSDGAGGVE</sequence>
<gene>
    <name evidence="4" type="ORF">HNQ52_000983</name>
</gene>
<proteinExistence type="predicted"/>
<keyword evidence="3" id="KW-0472">Membrane</keyword>
<evidence type="ECO:0000313" key="4">
    <source>
        <dbReference type="EMBL" id="MBB5207454.1"/>
    </source>
</evidence>
<dbReference type="Pfam" id="PF04375">
    <property type="entry name" value="HemX"/>
    <property type="match status" value="1"/>
</dbReference>
<keyword evidence="4" id="KW-0489">Methyltransferase</keyword>
<comment type="caution">
    <text evidence="4">The sequence shown here is derived from an EMBL/GenBank/DDBJ whole genome shotgun (WGS) entry which is preliminary data.</text>
</comment>
<keyword evidence="3" id="KW-0812">Transmembrane</keyword>
<dbReference type="EC" id="2.1.1.107" evidence="4"/>
<keyword evidence="1" id="KW-0175">Coiled coil</keyword>
<evidence type="ECO:0000256" key="3">
    <source>
        <dbReference type="SAM" id="Phobius"/>
    </source>
</evidence>
<feature type="compositionally biased region" description="Pro residues" evidence="2">
    <location>
        <begin position="373"/>
        <end position="384"/>
    </location>
</feature>
<protein>
    <submittedName>
        <fullName evidence="4">Uroporphyrin-3 C-methyltransferase</fullName>
        <ecNumber evidence="4">2.1.1.107</ecNumber>
    </submittedName>
</protein>
<dbReference type="EMBL" id="JACHHP010000002">
    <property type="protein sequence ID" value="MBB5207454.1"/>
    <property type="molecule type" value="Genomic_DNA"/>
</dbReference>
<dbReference type="Proteomes" id="UP000521199">
    <property type="component" value="Unassembled WGS sequence"/>
</dbReference>
<name>A0A7W8D3X6_9GAMM</name>
<dbReference type="PANTHER" id="PTHR38043:SF1">
    <property type="entry name" value="PROTEIN HEMX"/>
    <property type="match status" value="1"/>
</dbReference>
<evidence type="ECO:0000313" key="5">
    <source>
        <dbReference type="Proteomes" id="UP000521199"/>
    </source>
</evidence>
<evidence type="ECO:0000256" key="2">
    <source>
        <dbReference type="SAM" id="MobiDB-lite"/>
    </source>
</evidence>
<dbReference type="PANTHER" id="PTHR38043">
    <property type="entry name" value="PROTEIN HEMX"/>
    <property type="match status" value="1"/>
</dbReference>
<feature type="region of interest" description="Disordered" evidence="2">
    <location>
        <begin position="351"/>
        <end position="401"/>
    </location>
</feature>
<dbReference type="GO" id="GO:0004851">
    <property type="term" value="F:uroporphyrin-III C-methyltransferase activity"/>
    <property type="evidence" value="ECO:0007669"/>
    <property type="project" value="UniProtKB-EC"/>
</dbReference>
<feature type="coiled-coil region" evidence="1">
    <location>
        <begin position="50"/>
        <end position="77"/>
    </location>
</feature>
<feature type="compositionally biased region" description="Low complexity" evidence="2">
    <location>
        <begin position="351"/>
        <end position="372"/>
    </location>
</feature>
<evidence type="ECO:0000256" key="1">
    <source>
        <dbReference type="SAM" id="Coils"/>
    </source>
</evidence>
<dbReference type="AlphaFoldDB" id="A0A7W8D3X6"/>
<accession>A0A7W8D3X6</accession>
<keyword evidence="5" id="KW-1185">Reference proteome</keyword>
<feature type="transmembrane region" description="Helical" evidence="3">
    <location>
        <begin position="25"/>
        <end position="47"/>
    </location>
</feature>
<feature type="region of interest" description="Disordered" evidence="2">
    <location>
        <begin position="1"/>
        <end position="22"/>
    </location>
</feature>